<dbReference type="GeneID" id="54551194"/>
<name>A0A6A6JQP9_WESOR</name>
<protein>
    <submittedName>
        <fullName evidence="2">Uncharacterized protein</fullName>
    </submittedName>
</protein>
<feature type="compositionally biased region" description="Low complexity" evidence="1">
    <location>
        <begin position="1"/>
        <end position="17"/>
    </location>
</feature>
<keyword evidence="3" id="KW-1185">Reference proteome</keyword>
<feature type="compositionally biased region" description="Polar residues" evidence="1">
    <location>
        <begin position="18"/>
        <end position="50"/>
    </location>
</feature>
<evidence type="ECO:0000256" key="1">
    <source>
        <dbReference type="SAM" id="MobiDB-lite"/>
    </source>
</evidence>
<proteinExistence type="predicted"/>
<evidence type="ECO:0000313" key="2">
    <source>
        <dbReference type="EMBL" id="KAF2278564.1"/>
    </source>
</evidence>
<dbReference type="AlphaFoldDB" id="A0A6A6JQP9"/>
<feature type="region of interest" description="Disordered" evidence="1">
    <location>
        <begin position="1"/>
        <end position="71"/>
    </location>
</feature>
<gene>
    <name evidence="2" type="ORF">EI97DRAFT_431782</name>
</gene>
<dbReference type="RefSeq" id="XP_033656103.1">
    <property type="nucleotide sequence ID" value="XM_033798019.1"/>
</dbReference>
<reference evidence="2" key="1">
    <citation type="journal article" date="2020" name="Stud. Mycol.">
        <title>101 Dothideomycetes genomes: a test case for predicting lifestyles and emergence of pathogens.</title>
        <authorList>
            <person name="Haridas S."/>
            <person name="Albert R."/>
            <person name="Binder M."/>
            <person name="Bloem J."/>
            <person name="Labutti K."/>
            <person name="Salamov A."/>
            <person name="Andreopoulos B."/>
            <person name="Baker S."/>
            <person name="Barry K."/>
            <person name="Bills G."/>
            <person name="Bluhm B."/>
            <person name="Cannon C."/>
            <person name="Castanera R."/>
            <person name="Culley D."/>
            <person name="Daum C."/>
            <person name="Ezra D."/>
            <person name="Gonzalez J."/>
            <person name="Henrissat B."/>
            <person name="Kuo A."/>
            <person name="Liang C."/>
            <person name="Lipzen A."/>
            <person name="Lutzoni F."/>
            <person name="Magnuson J."/>
            <person name="Mondo S."/>
            <person name="Nolan M."/>
            <person name="Ohm R."/>
            <person name="Pangilinan J."/>
            <person name="Park H.-J."/>
            <person name="Ramirez L."/>
            <person name="Alfaro M."/>
            <person name="Sun H."/>
            <person name="Tritt A."/>
            <person name="Yoshinaga Y."/>
            <person name="Zwiers L.-H."/>
            <person name="Turgeon B."/>
            <person name="Goodwin S."/>
            <person name="Spatafora J."/>
            <person name="Crous P."/>
            <person name="Grigoriev I."/>
        </authorList>
    </citation>
    <scope>NUCLEOTIDE SEQUENCE</scope>
    <source>
        <strain evidence="2">CBS 379.55</strain>
    </source>
</reference>
<dbReference type="Proteomes" id="UP000800097">
    <property type="component" value="Unassembled WGS sequence"/>
</dbReference>
<accession>A0A6A6JQP9</accession>
<evidence type="ECO:0000313" key="3">
    <source>
        <dbReference type="Proteomes" id="UP000800097"/>
    </source>
</evidence>
<sequence length="103" mass="10856">MSSTQSTTPHTTSNSHQATRSISTQTQTIHDTSNSQTDGQQIRITSTETTIKAGDQDGVTASVSRSPNRVPVPSTLLSCAAVDRCEGNSGWCGFAEVEEAAEL</sequence>
<organism evidence="2 3">
    <name type="scientific">Westerdykella ornata</name>
    <dbReference type="NCBI Taxonomy" id="318751"/>
    <lineage>
        <taxon>Eukaryota</taxon>
        <taxon>Fungi</taxon>
        <taxon>Dikarya</taxon>
        <taxon>Ascomycota</taxon>
        <taxon>Pezizomycotina</taxon>
        <taxon>Dothideomycetes</taxon>
        <taxon>Pleosporomycetidae</taxon>
        <taxon>Pleosporales</taxon>
        <taxon>Sporormiaceae</taxon>
        <taxon>Westerdykella</taxon>
    </lineage>
</organism>
<dbReference type="EMBL" id="ML986488">
    <property type="protein sequence ID" value="KAF2278564.1"/>
    <property type="molecule type" value="Genomic_DNA"/>
</dbReference>